<dbReference type="PANTHER" id="PTHR21310">
    <property type="entry name" value="AMINOGLYCOSIDE PHOSPHOTRANSFERASE-RELATED-RELATED"/>
    <property type="match status" value="1"/>
</dbReference>
<dbReference type="GeneID" id="66081861"/>
<dbReference type="KEGG" id="more:E1B28_012786"/>
<dbReference type="Gene3D" id="3.30.200.20">
    <property type="entry name" value="Phosphorylase Kinase, domain 1"/>
    <property type="match status" value="1"/>
</dbReference>
<evidence type="ECO:0000313" key="2">
    <source>
        <dbReference type="EMBL" id="KAG7088831.1"/>
    </source>
</evidence>
<dbReference type="Gene3D" id="3.90.1200.10">
    <property type="match status" value="1"/>
</dbReference>
<feature type="domain" description="Aminoglycoside phosphotransferase" evidence="1">
    <location>
        <begin position="81"/>
        <end position="324"/>
    </location>
</feature>
<gene>
    <name evidence="2" type="ORF">E1B28_012786</name>
</gene>
<keyword evidence="3" id="KW-1185">Reference proteome</keyword>
<dbReference type="SUPFAM" id="SSF56112">
    <property type="entry name" value="Protein kinase-like (PK-like)"/>
    <property type="match status" value="1"/>
</dbReference>
<evidence type="ECO:0000313" key="3">
    <source>
        <dbReference type="Proteomes" id="UP001049176"/>
    </source>
</evidence>
<evidence type="ECO:0000259" key="1">
    <source>
        <dbReference type="Pfam" id="PF01636"/>
    </source>
</evidence>
<dbReference type="PANTHER" id="PTHR21310:SF15">
    <property type="entry name" value="AMINOGLYCOSIDE PHOSPHOTRANSFERASE DOMAIN-CONTAINING PROTEIN"/>
    <property type="match status" value="1"/>
</dbReference>
<dbReference type="InterPro" id="IPR011009">
    <property type="entry name" value="Kinase-like_dom_sf"/>
</dbReference>
<reference evidence="2" key="1">
    <citation type="journal article" date="2021" name="Genome Biol. Evol.">
        <title>The assembled and annotated genome of the fairy-ring fungus Marasmius oreades.</title>
        <authorList>
            <person name="Hiltunen M."/>
            <person name="Ament-Velasquez S.L."/>
            <person name="Johannesson H."/>
        </authorList>
    </citation>
    <scope>NUCLEOTIDE SEQUENCE</scope>
    <source>
        <strain evidence="2">03SP1</strain>
    </source>
</reference>
<dbReference type="RefSeq" id="XP_043005302.1">
    <property type="nucleotide sequence ID" value="XM_043157932.1"/>
</dbReference>
<proteinExistence type="predicted"/>
<comment type="caution">
    <text evidence="2">The sequence shown here is derived from an EMBL/GenBank/DDBJ whole genome shotgun (WGS) entry which is preliminary data.</text>
</comment>
<protein>
    <recommendedName>
        <fullName evidence="1">Aminoglycoside phosphotransferase domain-containing protein</fullName>
    </recommendedName>
</protein>
<dbReference type="Pfam" id="PF01636">
    <property type="entry name" value="APH"/>
    <property type="match status" value="1"/>
</dbReference>
<name>A0A9P7UQA9_9AGAR</name>
<sequence>MASDFEPPFFMPFVLSFPSTHGRKPMSIPDTTQFSGVTQTLFGVPCATPDEPFYVGTYNELYLLRLMVPDSRRSSVPNKVLARISRDDKARSDMSIESEIATMVFVKSRTKIPVPTVYGYCPTRDNVIGQPFSILSFTEGADMSSPAWENLPTQVKLNAIRDFAHVVLELYRLRFDRIASIYFKKGASPPHCYELGEVAWCKRESAARGESDRGPWKSSGEWLRAALNDEIQSVQKFPEVIGNAYSFEADDWRKWDLAQRILPQMLERVGDVIEDGLDRFGAGPFVLSHMDLTPRNIIVATEGVHVGKITGVIDWEMAATTPIWALVCYPLWFDHLGLTNARPRDPGEAQLFKDTYLREIQRSTAPSESDILVVIQNARAERRRRFAEVALLPWPRVDAMLAWMEQYPPAGETGAF</sequence>
<dbReference type="EMBL" id="CM032188">
    <property type="protein sequence ID" value="KAG7088831.1"/>
    <property type="molecule type" value="Genomic_DNA"/>
</dbReference>
<dbReference type="InterPro" id="IPR002575">
    <property type="entry name" value="Aminoglycoside_PTrfase"/>
</dbReference>
<dbReference type="OrthoDB" id="2831558at2759"/>
<dbReference type="InterPro" id="IPR051678">
    <property type="entry name" value="AGP_Transferase"/>
</dbReference>
<organism evidence="2 3">
    <name type="scientific">Marasmius oreades</name>
    <name type="common">fairy-ring Marasmius</name>
    <dbReference type="NCBI Taxonomy" id="181124"/>
    <lineage>
        <taxon>Eukaryota</taxon>
        <taxon>Fungi</taxon>
        <taxon>Dikarya</taxon>
        <taxon>Basidiomycota</taxon>
        <taxon>Agaricomycotina</taxon>
        <taxon>Agaricomycetes</taxon>
        <taxon>Agaricomycetidae</taxon>
        <taxon>Agaricales</taxon>
        <taxon>Marasmiineae</taxon>
        <taxon>Marasmiaceae</taxon>
        <taxon>Marasmius</taxon>
    </lineage>
</organism>
<accession>A0A9P7UQA9</accession>
<dbReference type="Proteomes" id="UP001049176">
    <property type="component" value="Chromosome 8"/>
</dbReference>
<dbReference type="AlphaFoldDB" id="A0A9P7UQA9"/>